<evidence type="ECO:0000313" key="5">
    <source>
        <dbReference type="Proteomes" id="UP001196870"/>
    </source>
</evidence>
<organism evidence="4 5">
    <name type="scientific">Plastoroseomonas hellenica</name>
    <dbReference type="NCBI Taxonomy" id="2687306"/>
    <lineage>
        <taxon>Bacteria</taxon>
        <taxon>Pseudomonadati</taxon>
        <taxon>Pseudomonadota</taxon>
        <taxon>Alphaproteobacteria</taxon>
        <taxon>Acetobacterales</taxon>
        <taxon>Acetobacteraceae</taxon>
        <taxon>Plastoroseomonas</taxon>
    </lineage>
</organism>
<keyword evidence="3" id="KW-0408">Iron</keyword>
<dbReference type="EMBL" id="JAAGBB010000057">
    <property type="protein sequence ID" value="MBR0668430.1"/>
    <property type="molecule type" value="Genomic_DNA"/>
</dbReference>
<dbReference type="Proteomes" id="UP001196870">
    <property type="component" value="Unassembled WGS sequence"/>
</dbReference>
<dbReference type="Pfam" id="PF06778">
    <property type="entry name" value="Chlor_dismutase"/>
    <property type="match status" value="1"/>
</dbReference>
<sequence length="185" mass="20661">MPPPLSVTFAAGAAGPWRIERIEAVLGEALPAAARLTMQEGASVPAPPDAVWALRGTTSNPRYTTRAELDALAAVQQGLGRRQATRAALIPIRKTEAWWALAQDERRAILEESSHHIAIGLDYLPAVARRLHHGRELGEPFDFLTWFEYAPEDAEAFEVLVRRLRATEEWRHVTREVDIRLSRDA</sequence>
<dbReference type="Gene3D" id="3.30.70.3420">
    <property type="match status" value="1"/>
</dbReference>
<evidence type="ECO:0000256" key="1">
    <source>
        <dbReference type="ARBA" id="ARBA00022617"/>
    </source>
</evidence>
<keyword evidence="1" id="KW-0349">Heme</keyword>
<comment type="caution">
    <text evidence="4">The sequence shown here is derived from an EMBL/GenBank/DDBJ whole genome shotgun (WGS) entry which is preliminary data.</text>
</comment>
<name>A0ABS5F8F7_9PROT</name>
<evidence type="ECO:0000313" key="4">
    <source>
        <dbReference type="EMBL" id="MBR0668430.1"/>
    </source>
</evidence>
<keyword evidence="5" id="KW-1185">Reference proteome</keyword>
<dbReference type="RefSeq" id="WP_211856207.1">
    <property type="nucleotide sequence ID" value="NZ_JAAGBB010000057.1"/>
</dbReference>
<accession>A0ABS5F8F7</accession>
<gene>
    <name evidence="4" type="ORF">GXW71_29025</name>
</gene>
<keyword evidence="2" id="KW-0479">Metal-binding</keyword>
<reference evidence="5" key="1">
    <citation type="journal article" date="2021" name="Syst. Appl. Microbiol.">
        <title>Roseomonas hellenica sp. nov., isolated from roots of wild-growing Alkanna tinctoria.</title>
        <authorList>
            <person name="Rat A."/>
            <person name="Naranjo H.D."/>
            <person name="Lebbe L."/>
            <person name="Cnockaert M."/>
            <person name="Krigas N."/>
            <person name="Grigoriadou K."/>
            <person name="Maloupa E."/>
            <person name="Willems A."/>
        </authorList>
    </citation>
    <scope>NUCLEOTIDE SEQUENCE [LARGE SCALE GENOMIC DNA]</scope>
    <source>
        <strain evidence="5">LMG 31523</strain>
    </source>
</reference>
<proteinExistence type="predicted"/>
<dbReference type="InterPro" id="IPR010644">
    <property type="entry name" value="ChdC/CLD"/>
</dbReference>
<evidence type="ECO:0000256" key="3">
    <source>
        <dbReference type="ARBA" id="ARBA00023004"/>
    </source>
</evidence>
<evidence type="ECO:0000256" key="2">
    <source>
        <dbReference type="ARBA" id="ARBA00022723"/>
    </source>
</evidence>
<protein>
    <submittedName>
        <fullName evidence="4">Chlorite dismutase family protein</fullName>
    </submittedName>
</protein>
<dbReference type="SUPFAM" id="SSF54909">
    <property type="entry name" value="Dimeric alpha+beta barrel"/>
    <property type="match status" value="1"/>
</dbReference>
<dbReference type="InterPro" id="IPR011008">
    <property type="entry name" value="Dimeric_a/b-barrel"/>
</dbReference>